<keyword evidence="15" id="KW-1185">Reference proteome</keyword>
<feature type="domain" description="O-methyltransferase dimerisation" evidence="13">
    <location>
        <begin position="15"/>
        <end position="96"/>
    </location>
</feature>
<dbReference type="InterPro" id="IPR012967">
    <property type="entry name" value="COMT_dimerisation"/>
</dbReference>
<dbReference type="GO" id="GO:0030187">
    <property type="term" value="P:melatonin biosynthetic process"/>
    <property type="evidence" value="ECO:0000318"/>
    <property type="project" value="GO_Central"/>
</dbReference>
<dbReference type="Ensembl" id="ENSACAT00000048107.1">
    <property type="protein sequence ID" value="ENSACAP00000032097.1"/>
    <property type="gene ID" value="ENSACAG00000041610.1"/>
</dbReference>
<dbReference type="PANTHER" id="PTHR43712:SF2">
    <property type="entry name" value="O-METHYLTRANSFERASE CICE"/>
    <property type="match status" value="1"/>
</dbReference>
<sequence>MASAEENEIIKTLYQHQFGFLISKIMFTACELGVFDLLLESKELLSSAVIAERLGTSHIGLQRLLEACVGLKLLRMERKDNEGLFGNTDLANLCLAKSSPRTQYNFMKLLSDIFYPGSQYLIDAVREGKNQIQSLYAIASNDPFEYVYSTEERLQRFSSAMGDAWSLHGQELLSAFDLSCFQVVCDVGGGNGALAKEYISLYPKATVTIFDLPKVVEGAKKKSVSSEECRISFQGGDFFKDPVPEADLYILARTLHDWDDDTCEQLLTKIYKACKPGGGVLVLETVINEDRTGPFVGQIYSMMIMLFCDGKERTQSEFNALLNAAGFKEIQSKKGNNYGAILGRK</sequence>
<feature type="domain" description="O-methyltransferase C-terminal" evidence="12">
    <location>
        <begin position="119"/>
        <end position="328"/>
    </location>
</feature>
<reference evidence="14" key="1">
    <citation type="submission" date="2009-12" db="EMBL/GenBank/DDBJ databases">
        <title>The Genome Sequence of Anolis carolinensis (Green Anole Lizard).</title>
        <authorList>
            <consortium name="The Genome Sequencing Platform"/>
            <person name="Di Palma F."/>
            <person name="Alfoldi J."/>
            <person name="Heiman D."/>
            <person name="Young S."/>
            <person name="Grabherr M."/>
            <person name="Johnson J."/>
            <person name="Lander E.S."/>
            <person name="Lindblad-Toh K."/>
        </authorList>
    </citation>
    <scope>NUCLEOTIDE SEQUENCE [LARGE SCALE GENOMIC DNA]</scope>
    <source>
        <strain evidence="14">JBL SC #1</strain>
    </source>
</reference>
<dbReference type="GeneID" id="100567994"/>
<keyword evidence="2" id="KW-0489">Methyltransferase</keyword>
<feature type="active site" description="Proton acceptor" evidence="11">
    <location>
        <position position="256"/>
    </location>
</feature>
<dbReference type="GO" id="GO:0017096">
    <property type="term" value="F:acetylserotonin O-methyltransferase activity"/>
    <property type="evidence" value="ECO:0000318"/>
    <property type="project" value="GO_Central"/>
</dbReference>
<dbReference type="Gene3D" id="1.10.10.10">
    <property type="entry name" value="Winged helix-like DNA-binding domain superfamily/Winged helix DNA-binding domain"/>
    <property type="match status" value="1"/>
</dbReference>
<evidence type="ECO:0000256" key="5">
    <source>
        <dbReference type="ARBA" id="ARBA00037645"/>
    </source>
</evidence>
<dbReference type="GeneTree" id="ENSGT00940000161561"/>
<dbReference type="SUPFAM" id="SSF53335">
    <property type="entry name" value="S-adenosyl-L-methionine-dependent methyltransferases"/>
    <property type="match status" value="1"/>
</dbReference>
<evidence type="ECO:0000256" key="10">
    <source>
        <dbReference type="ARBA" id="ARBA00043260"/>
    </source>
</evidence>
<evidence type="ECO:0000256" key="9">
    <source>
        <dbReference type="ARBA" id="ARBA00043054"/>
    </source>
</evidence>
<dbReference type="Pfam" id="PF00891">
    <property type="entry name" value="Methyltransf_2"/>
    <property type="match status" value="1"/>
</dbReference>
<keyword evidence="4" id="KW-0949">S-adenosyl-L-methionine</keyword>
<keyword evidence="3" id="KW-0808">Transferase</keyword>
<accession>A0A803TA57</accession>
<evidence type="ECO:0000313" key="14">
    <source>
        <dbReference type="Ensembl" id="ENSACAP00000032097.1"/>
    </source>
</evidence>
<dbReference type="GO" id="GO:0046983">
    <property type="term" value="F:protein dimerization activity"/>
    <property type="evidence" value="ECO:0007669"/>
    <property type="project" value="InterPro"/>
</dbReference>
<dbReference type="EC" id="2.1.1.4" evidence="7"/>
<gene>
    <name evidence="14" type="primary">LOC100567994</name>
</gene>
<dbReference type="SUPFAM" id="SSF46785">
    <property type="entry name" value="Winged helix' DNA-binding domain"/>
    <property type="match status" value="1"/>
</dbReference>
<evidence type="ECO:0000313" key="15">
    <source>
        <dbReference type="Proteomes" id="UP000001646"/>
    </source>
</evidence>
<dbReference type="InterPro" id="IPR029063">
    <property type="entry name" value="SAM-dependent_MTases_sf"/>
</dbReference>
<organism evidence="14 15">
    <name type="scientific">Anolis carolinensis</name>
    <name type="common">Green anole</name>
    <name type="synonym">American chameleon</name>
    <dbReference type="NCBI Taxonomy" id="28377"/>
    <lineage>
        <taxon>Eukaryota</taxon>
        <taxon>Metazoa</taxon>
        <taxon>Chordata</taxon>
        <taxon>Craniata</taxon>
        <taxon>Vertebrata</taxon>
        <taxon>Euteleostomi</taxon>
        <taxon>Lepidosauria</taxon>
        <taxon>Squamata</taxon>
        <taxon>Bifurcata</taxon>
        <taxon>Unidentata</taxon>
        <taxon>Episquamata</taxon>
        <taxon>Toxicofera</taxon>
        <taxon>Iguania</taxon>
        <taxon>Dactyloidae</taxon>
        <taxon>Anolis</taxon>
    </lineage>
</organism>
<name>A0A803TA57_ANOCA</name>
<reference evidence="14" key="3">
    <citation type="submission" date="2025-09" db="UniProtKB">
        <authorList>
            <consortium name="Ensembl"/>
        </authorList>
    </citation>
    <scope>IDENTIFICATION</scope>
</reference>
<dbReference type="InterPro" id="IPR036390">
    <property type="entry name" value="WH_DNA-bd_sf"/>
</dbReference>
<evidence type="ECO:0000259" key="13">
    <source>
        <dbReference type="Pfam" id="PF08100"/>
    </source>
</evidence>
<evidence type="ECO:0000256" key="2">
    <source>
        <dbReference type="ARBA" id="ARBA00022603"/>
    </source>
</evidence>
<dbReference type="InterPro" id="IPR001077">
    <property type="entry name" value="COMT_C"/>
</dbReference>
<comment type="subunit">
    <text evidence="1">Homodimer.</text>
</comment>
<dbReference type="PROSITE" id="PS51683">
    <property type="entry name" value="SAM_OMT_II"/>
    <property type="match status" value="1"/>
</dbReference>
<proteinExistence type="predicted"/>
<dbReference type="PANTHER" id="PTHR43712">
    <property type="entry name" value="PUTATIVE (AFU_ORTHOLOGUE AFUA_4G14580)-RELATED"/>
    <property type="match status" value="1"/>
</dbReference>
<evidence type="ECO:0000256" key="4">
    <source>
        <dbReference type="ARBA" id="ARBA00022691"/>
    </source>
</evidence>
<evidence type="ECO:0000256" key="7">
    <source>
        <dbReference type="ARBA" id="ARBA00039116"/>
    </source>
</evidence>
<reference evidence="14" key="2">
    <citation type="submission" date="2025-08" db="UniProtKB">
        <authorList>
            <consortium name="Ensembl"/>
        </authorList>
    </citation>
    <scope>IDENTIFICATION</scope>
</reference>
<dbReference type="FunFam" id="1.10.10.10:FF:000358">
    <property type="entry name" value="Acetylserotonin O-methyltransferase"/>
    <property type="match status" value="1"/>
</dbReference>
<protein>
    <recommendedName>
        <fullName evidence="8">Acetylserotonin O-methyltransferase</fullName>
        <ecNumber evidence="7">2.1.1.4</ecNumber>
    </recommendedName>
    <alternativeName>
        <fullName evidence="9">Hydroxyindole O-methyltransferase</fullName>
    </alternativeName>
</protein>
<dbReference type="KEGG" id="acs:100567994"/>
<evidence type="ECO:0000256" key="6">
    <source>
        <dbReference type="ARBA" id="ARBA00037926"/>
    </source>
</evidence>
<comment type="function">
    <text evidence="5">Catalyzes the transfer of a methyl group onto N-acetylserotonin, producing melatonin (N-acetyl-5-methoxytryptamine).</text>
</comment>
<comment type="pathway">
    <text evidence="6">Aromatic compound metabolism; melatonin biosynthesis; melatonin from serotonin: step 1/2.</text>
</comment>
<dbReference type="InParanoid" id="A0A803TA57"/>
<dbReference type="AlphaFoldDB" id="A0A803TA57"/>
<dbReference type="PIRSF" id="PIRSF005739">
    <property type="entry name" value="O-mtase"/>
    <property type="match status" value="1"/>
</dbReference>
<evidence type="ECO:0000256" key="11">
    <source>
        <dbReference type="PIRSR" id="PIRSR005739-1"/>
    </source>
</evidence>
<dbReference type="FunFam" id="3.40.50.150:FF:000146">
    <property type="entry name" value="Acetylserotonin O-methyltransferase"/>
    <property type="match status" value="1"/>
</dbReference>
<dbReference type="GO" id="GO:0032259">
    <property type="term" value="P:methylation"/>
    <property type="evidence" value="ECO:0000318"/>
    <property type="project" value="GO_Central"/>
</dbReference>
<dbReference type="CDD" id="cd02440">
    <property type="entry name" value="AdoMet_MTases"/>
    <property type="match status" value="1"/>
</dbReference>
<dbReference type="Pfam" id="PF08100">
    <property type="entry name" value="Dimerisation"/>
    <property type="match status" value="1"/>
</dbReference>
<evidence type="ECO:0000256" key="8">
    <source>
        <dbReference type="ARBA" id="ARBA00040730"/>
    </source>
</evidence>
<evidence type="ECO:0000256" key="1">
    <source>
        <dbReference type="ARBA" id="ARBA00011738"/>
    </source>
</evidence>
<dbReference type="OrthoDB" id="1606438at2759"/>
<dbReference type="Gene3D" id="3.40.50.150">
    <property type="entry name" value="Vaccinia Virus protein VP39"/>
    <property type="match status" value="1"/>
</dbReference>
<dbReference type="InterPro" id="IPR016461">
    <property type="entry name" value="COMT-like"/>
</dbReference>
<dbReference type="Proteomes" id="UP000001646">
    <property type="component" value="Unplaced"/>
</dbReference>
<evidence type="ECO:0000256" key="3">
    <source>
        <dbReference type="ARBA" id="ARBA00022679"/>
    </source>
</evidence>
<dbReference type="InterPro" id="IPR036388">
    <property type="entry name" value="WH-like_DNA-bd_sf"/>
</dbReference>
<keyword evidence="10" id="KW-0471">Melatonin biosynthesis</keyword>
<evidence type="ECO:0000259" key="12">
    <source>
        <dbReference type="Pfam" id="PF00891"/>
    </source>
</evidence>